<keyword evidence="1" id="KW-0472">Membrane</keyword>
<dbReference type="EMBL" id="JARJBB010000004">
    <property type="protein sequence ID" value="MDF3298988.1"/>
    <property type="molecule type" value="Genomic_DNA"/>
</dbReference>
<gene>
    <name evidence="2" type="ORF">P3H78_10145</name>
</gene>
<keyword evidence="3" id="KW-1185">Reference proteome</keyword>
<accession>A0ABT6A2W7</accession>
<evidence type="ECO:0000256" key="1">
    <source>
        <dbReference type="SAM" id="Phobius"/>
    </source>
</evidence>
<protein>
    <submittedName>
        <fullName evidence="2">Uncharacterized protein</fullName>
    </submittedName>
</protein>
<name>A0ABT6A2W7_9ACTN</name>
<proteinExistence type="predicted"/>
<organism evidence="2 3">
    <name type="scientific">Streptomyces tropicalis</name>
    <dbReference type="NCBI Taxonomy" id="3034234"/>
    <lineage>
        <taxon>Bacteria</taxon>
        <taxon>Bacillati</taxon>
        <taxon>Actinomycetota</taxon>
        <taxon>Actinomycetes</taxon>
        <taxon>Kitasatosporales</taxon>
        <taxon>Streptomycetaceae</taxon>
        <taxon>Streptomyces</taxon>
    </lineage>
</organism>
<reference evidence="2 3" key="1">
    <citation type="submission" date="2023-03" db="EMBL/GenBank/DDBJ databases">
        <title>Draft genome sequence of Streptomyces sp. K1PA1 isolated from peat swamp forest in Thailand.</title>
        <authorList>
            <person name="Klaysubun C."/>
            <person name="Duangmal K."/>
        </authorList>
    </citation>
    <scope>NUCLEOTIDE SEQUENCE [LARGE SCALE GENOMIC DNA]</scope>
    <source>
        <strain evidence="2 3">K1PA1</strain>
    </source>
</reference>
<keyword evidence="1" id="KW-1133">Transmembrane helix</keyword>
<keyword evidence="1" id="KW-0812">Transmembrane</keyword>
<dbReference type="Proteomes" id="UP001221150">
    <property type="component" value="Unassembled WGS sequence"/>
</dbReference>
<evidence type="ECO:0000313" key="2">
    <source>
        <dbReference type="EMBL" id="MDF3298988.1"/>
    </source>
</evidence>
<feature type="transmembrane region" description="Helical" evidence="1">
    <location>
        <begin position="34"/>
        <end position="55"/>
    </location>
</feature>
<comment type="caution">
    <text evidence="2">The sequence shown here is derived from an EMBL/GenBank/DDBJ whole genome shotgun (WGS) entry which is preliminary data.</text>
</comment>
<evidence type="ECO:0000313" key="3">
    <source>
        <dbReference type="Proteomes" id="UP001221150"/>
    </source>
</evidence>
<dbReference type="RefSeq" id="WP_276108540.1">
    <property type="nucleotide sequence ID" value="NZ_JARJBB010000004.1"/>
</dbReference>
<sequence length="61" mass="6418">MEMHHEFTAPGGVAAPWTAEPEPLSLLRTAGLPVARRAAVAAGAVALMALLIAGVRRIRHH</sequence>